<keyword evidence="1" id="KW-0479">Metal-binding</keyword>
<evidence type="ECO:0000256" key="1">
    <source>
        <dbReference type="PROSITE-ProRule" id="PRU00175"/>
    </source>
</evidence>
<evidence type="ECO:0000313" key="4">
    <source>
        <dbReference type="EMBL" id="CDW90996.1"/>
    </source>
</evidence>
<name>A0A078B9W0_STYLE</name>
<dbReference type="InParanoid" id="A0A078B9W0"/>
<dbReference type="Pfam" id="PF13639">
    <property type="entry name" value="zf-RING_2"/>
    <property type="match status" value="1"/>
</dbReference>
<feature type="transmembrane region" description="Helical" evidence="2">
    <location>
        <begin position="102"/>
        <end position="122"/>
    </location>
</feature>
<evidence type="ECO:0000313" key="5">
    <source>
        <dbReference type="Proteomes" id="UP000039865"/>
    </source>
</evidence>
<sequence>MDLVIKEKFHVLTEQINQPVSNTANNNAGVFSTDRSNTNTPSARPAVVQLKPTKYVDVLKDQKIELSKQDIQHQITHYYDTIEYDLSNLIKFKLSYSRYIKFVYIGYNCIVMAISVALVSVYEKNDNNHDHSQSDCENNFNTILPTQMIFLGFAIFMFYFAVLKAIKNVEYSSFYKFKGRESSNQADKYMQLNNSSETSTKVFLMFIDVISFIVGLVLLVYYIVYNNNVVEDKKQCEDKKHQFENDLIFAFAIADIFTIIRLLITYLLFIRFSRVINKQTNDEIYNKLNLAVRLPSITYKNYQQQIRQQNEEILNSSRYENFSCPICCERMAEDMEVTWLECSFNHLYHTECIIQWLKKGDCCPLCKHSITNSRTDQAIKSSNADASARGGEPNSIDMFGSFSNLQTQEIMI</sequence>
<keyword evidence="2" id="KW-1133">Transmembrane helix</keyword>
<keyword evidence="1" id="KW-0862">Zinc</keyword>
<keyword evidence="1" id="KW-0863">Zinc-finger</keyword>
<dbReference type="SUPFAM" id="SSF57850">
    <property type="entry name" value="RING/U-box"/>
    <property type="match status" value="1"/>
</dbReference>
<dbReference type="AlphaFoldDB" id="A0A078B9W0"/>
<dbReference type="InterPro" id="IPR013083">
    <property type="entry name" value="Znf_RING/FYVE/PHD"/>
</dbReference>
<keyword evidence="2" id="KW-0812">Transmembrane</keyword>
<feature type="transmembrane region" description="Helical" evidence="2">
    <location>
        <begin position="247"/>
        <end position="269"/>
    </location>
</feature>
<dbReference type="Gene3D" id="3.30.40.10">
    <property type="entry name" value="Zinc/RING finger domain, C3HC4 (zinc finger)"/>
    <property type="match status" value="1"/>
</dbReference>
<dbReference type="EMBL" id="CCKQ01018991">
    <property type="protein sequence ID" value="CDW90996.1"/>
    <property type="molecule type" value="Genomic_DNA"/>
</dbReference>
<dbReference type="InterPro" id="IPR047134">
    <property type="entry name" value="RNF4"/>
</dbReference>
<dbReference type="GO" id="GO:0008270">
    <property type="term" value="F:zinc ion binding"/>
    <property type="evidence" value="ECO:0007669"/>
    <property type="project" value="UniProtKB-KW"/>
</dbReference>
<proteinExistence type="predicted"/>
<reference evidence="4 5" key="1">
    <citation type="submission" date="2014-06" db="EMBL/GenBank/DDBJ databases">
        <authorList>
            <person name="Swart Estienne"/>
        </authorList>
    </citation>
    <scope>NUCLEOTIDE SEQUENCE [LARGE SCALE GENOMIC DNA]</scope>
    <source>
        <strain evidence="4 5">130c</strain>
    </source>
</reference>
<feature type="domain" description="RING-type" evidence="3">
    <location>
        <begin position="324"/>
        <end position="367"/>
    </location>
</feature>
<feature type="transmembrane region" description="Helical" evidence="2">
    <location>
        <begin position="142"/>
        <end position="163"/>
    </location>
</feature>
<evidence type="ECO:0000256" key="2">
    <source>
        <dbReference type="SAM" id="Phobius"/>
    </source>
</evidence>
<dbReference type="PANTHER" id="PTHR23041:SF78">
    <property type="entry name" value="E3 UBIQUITIN-PROTEIN LIGASE RNF4"/>
    <property type="match status" value="1"/>
</dbReference>
<dbReference type="OrthoDB" id="421575at2759"/>
<dbReference type="InterPro" id="IPR001841">
    <property type="entry name" value="Znf_RING"/>
</dbReference>
<organism evidence="4 5">
    <name type="scientific">Stylonychia lemnae</name>
    <name type="common">Ciliate</name>
    <dbReference type="NCBI Taxonomy" id="5949"/>
    <lineage>
        <taxon>Eukaryota</taxon>
        <taxon>Sar</taxon>
        <taxon>Alveolata</taxon>
        <taxon>Ciliophora</taxon>
        <taxon>Intramacronucleata</taxon>
        <taxon>Spirotrichea</taxon>
        <taxon>Stichotrichia</taxon>
        <taxon>Sporadotrichida</taxon>
        <taxon>Oxytrichidae</taxon>
        <taxon>Stylonychinae</taxon>
        <taxon>Stylonychia</taxon>
    </lineage>
</organism>
<dbReference type="PROSITE" id="PS50089">
    <property type="entry name" value="ZF_RING_2"/>
    <property type="match status" value="1"/>
</dbReference>
<evidence type="ECO:0000259" key="3">
    <source>
        <dbReference type="PROSITE" id="PS50089"/>
    </source>
</evidence>
<dbReference type="PANTHER" id="PTHR23041">
    <property type="entry name" value="RING FINGER DOMAIN-CONTAINING"/>
    <property type="match status" value="1"/>
</dbReference>
<gene>
    <name evidence="4" type="primary">Contig6132.g6557</name>
    <name evidence="4" type="ORF">STYLEM_20144</name>
</gene>
<accession>A0A078B9W0</accession>
<keyword evidence="2" id="KW-0472">Membrane</keyword>
<protein>
    <submittedName>
        <fullName evidence="4">E3 ubiquitin-protein ligase rnf115</fullName>
    </submittedName>
</protein>
<dbReference type="Proteomes" id="UP000039865">
    <property type="component" value="Unassembled WGS sequence"/>
</dbReference>
<feature type="transmembrane region" description="Helical" evidence="2">
    <location>
        <begin position="202"/>
        <end position="224"/>
    </location>
</feature>
<keyword evidence="5" id="KW-1185">Reference proteome</keyword>